<dbReference type="InterPro" id="IPR006652">
    <property type="entry name" value="Kelch_1"/>
</dbReference>
<dbReference type="PANTHER" id="PTHR24414:SF184">
    <property type="entry name" value="GALACTOSE OXIDASE_KELCH REPEAT SUPERFAMILY PROTEIN"/>
    <property type="match status" value="1"/>
</dbReference>
<dbReference type="SMART" id="SM00256">
    <property type="entry name" value="FBOX"/>
    <property type="match status" value="1"/>
</dbReference>
<gene>
    <name evidence="4" type="primary">LOC104723309</name>
</gene>
<feature type="domain" description="F-box" evidence="2">
    <location>
        <begin position="21"/>
        <end position="61"/>
    </location>
</feature>
<reference evidence="3" key="1">
    <citation type="journal article" date="2014" name="Nat. Commun.">
        <title>The emerging biofuel crop Camelina sativa retains a highly undifferentiated hexaploid genome structure.</title>
        <authorList>
            <person name="Kagale S."/>
            <person name="Koh C."/>
            <person name="Nixon J."/>
            <person name="Bollina V."/>
            <person name="Clarke W.E."/>
            <person name="Tuteja R."/>
            <person name="Spillane C."/>
            <person name="Robinson S.J."/>
            <person name="Links M.G."/>
            <person name="Clarke C."/>
            <person name="Higgins E.E."/>
            <person name="Huebert T."/>
            <person name="Sharpe A.G."/>
            <person name="Parkin I.A."/>
        </authorList>
    </citation>
    <scope>NUCLEOTIDE SEQUENCE [LARGE SCALE GENOMIC DNA]</scope>
    <source>
        <strain evidence="3">cv. DH55</strain>
    </source>
</reference>
<dbReference type="SUPFAM" id="SSF81383">
    <property type="entry name" value="F-box domain"/>
    <property type="match status" value="1"/>
</dbReference>
<dbReference type="CDD" id="cd22152">
    <property type="entry name" value="F-box_AtAFR-like"/>
    <property type="match status" value="1"/>
</dbReference>
<dbReference type="PANTHER" id="PTHR24414">
    <property type="entry name" value="F-BOX/KELCH-REPEAT PROTEIN SKIP4"/>
    <property type="match status" value="1"/>
</dbReference>
<dbReference type="InterPro" id="IPR001810">
    <property type="entry name" value="F-box_dom"/>
</dbReference>
<dbReference type="Pfam" id="PF00646">
    <property type="entry name" value="F-box"/>
    <property type="match status" value="1"/>
</dbReference>
<dbReference type="InterPro" id="IPR057499">
    <property type="entry name" value="Kelch_FKB95"/>
</dbReference>
<dbReference type="Gene3D" id="2.120.10.80">
    <property type="entry name" value="Kelch-type beta propeller"/>
    <property type="match status" value="1"/>
</dbReference>
<dbReference type="InterPro" id="IPR050354">
    <property type="entry name" value="F-box/kelch-repeat_ARATH"/>
</dbReference>
<evidence type="ECO:0000256" key="1">
    <source>
        <dbReference type="SAM" id="MobiDB-lite"/>
    </source>
</evidence>
<feature type="region of interest" description="Disordered" evidence="1">
    <location>
        <begin position="1"/>
        <end position="20"/>
    </location>
</feature>
<keyword evidence="3" id="KW-1185">Reference proteome</keyword>
<dbReference type="RefSeq" id="XP_010439953.1">
    <property type="nucleotide sequence ID" value="XM_010441651.2"/>
</dbReference>
<dbReference type="Pfam" id="PF25210">
    <property type="entry name" value="Kelch_FKB95"/>
    <property type="match status" value="1"/>
</dbReference>
<accession>A0ABM0UEF6</accession>
<name>A0ABM0UEF6_CAMSA</name>
<dbReference type="SMART" id="SM00612">
    <property type="entry name" value="Kelch"/>
    <property type="match status" value="2"/>
</dbReference>
<dbReference type="Proteomes" id="UP000694864">
    <property type="component" value="Chromosome 2"/>
</dbReference>
<organism evidence="3 4">
    <name type="scientific">Camelina sativa</name>
    <name type="common">False flax</name>
    <name type="synonym">Myagrum sativum</name>
    <dbReference type="NCBI Taxonomy" id="90675"/>
    <lineage>
        <taxon>Eukaryota</taxon>
        <taxon>Viridiplantae</taxon>
        <taxon>Streptophyta</taxon>
        <taxon>Embryophyta</taxon>
        <taxon>Tracheophyta</taxon>
        <taxon>Spermatophyta</taxon>
        <taxon>Magnoliopsida</taxon>
        <taxon>eudicotyledons</taxon>
        <taxon>Gunneridae</taxon>
        <taxon>Pentapetalae</taxon>
        <taxon>rosids</taxon>
        <taxon>malvids</taxon>
        <taxon>Brassicales</taxon>
        <taxon>Brassicaceae</taxon>
        <taxon>Camelineae</taxon>
        <taxon>Camelina</taxon>
    </lineage>
</organism>
<evidence type="ECO:0000259" key="2">
    <source>
        <dbReference type="SMART" id="SM00256"/>
    </source>
</evidence>
<proteinExistence type="predicted"/>
<feature type="compositionally biased region" description="Basic residues" evidence="1">
    <location>
        <begin position="1"/>
        <end position="10"/>
    </location>
</feature>
<reference evidence="4" key="2">
    <citation type="submission" date="2025-08" db="UniProtKB">
        <authorList>
            <consortium name="RefSeq"/>
        </authorList>
    </citation>
    <scope>IDENTIFICATION</scope>
    <source>
        <tissue evidence="4">Leaf</tissue>
    </source>
</reference>
<dbReference type="SUPFAM" id="SSF117281">
    <property type="entry name" value="Kelch motif"/>
    <property type="match status" value="1"/>
</dbReference>
<evidence type="ECO:0000313" key="4">
    <source>
        <dbReference type="RefSeq" id="XP_010439953.1"/>
    </source>
</evidence>
<protein>
    <submittedName>
        <fullName evidence="4">F-box/kelch-repeat protein At5g49000-like</fullName>
    </submittedName>
</protein>
<evidence type="ECO:0000313" key="3">
    <source>
        <dbReference type="Proteomes" id="UP000694864"/>
    </source>
</evidence>
<dbReference type="GeneID" id="104723309"/>
<dbReference type="InterPro" id="IPR036047">
    <property type="entry name" value="F-box-like_dom_sf"/>
</dbReference>
<dbReference type="InterPro" id="IPR015915">
    <property type="entry name" value="Kelch-typ_b-propeller"/>
</dbReference>
<sequence length="380" mass="43102">MSSRKKKTKKKSLESTPNPSLSDDLLLSCFARVSRWYYPTLSLVSKSCRSLVASPELYKTRSLLNHRESCLYVCLQFPPDPHPRLFTLSQKPNRTLTNIPKKKNKKSTAHVLVPAPVSNPPPLDNKDVVAVGSNIYAIGGTIENAPSSSVSILDCLSHTWHEAPNMRMERNYQAVNVVDGKIYVAGGLKDFTSSNWMEVFDQNTQTWEPVSSPLDKRCSDIYKSLVIDGDIYLFGDDVVAYKPKEDRWIAITEKHLNFQIAWFQHSYCVIDNVMYCYRPAGGVLWYDSKLRCWNKLKGLQRLPNFASHSTVELVDCGGKLVVLWDKYVRASGYKEKVIWCAEISLEKRNSQEIWGTIEWSDAVLTVPKSYNFVSAISATV</sequence>